<dbReference type="Pfam" id="PF00512">
    <property type="entry name" value="HisKA"/>
    <property type="match status" value="1"/>
</dbReference>
<sequence>MRRFRRRHLFWQIYPTLLISVALVAVLGAIVWHLSGVAPMGPGFPMHRPSVQRFQVHSLAMLIMVAMVVGVGAYPVISRITRRLEALRASVEAWGGGDLARRAAIDGDDEIAAVAASFNAAADRTDALLSAHKTLLAHASHELRSPLARLALAVEMLAEASGGSLVPVIRGEIAELDMLVEEILLASRLDHGTDVGRREIVDCLALAAEEAARAGVQMCDVPQGSPAFEVVGSATLLRRLIRNLIENAIKHGAAPVDIALRHGTRDGEAMIVIAVHDHGMGIPAALRNRVFEPFFRPEGSAEAAGSWGLGLSLVRQIANRHGGRASCSSSDAGITTFTVELPINDGQGSTGDSPPVPYRQPDDY</sequence>
<dbReference type="SMART" id="SM00387">
    <property type="entry name" value="HATPase_c"/>
    <property type="match status" value="1"/>
</dbReference>
<dbReference type="SUPFAM" id="SSF47384">
    <property type="entry name" value="Homodimeric domain of signal transducing histidine kinase"/>
    <property type="match status" value="1"/>
</dbReference>
<evidence type="ECO:0000256" key="6">
    <source>
        <dbReference type="ARBA" id="ARBA00022679"/>
    </source>
</evidence>
<dbReference type="PRINTS" id="PR00344">
    <property type="entry name" value="BCTRLSENSOR"/>
</dbReference>
<dbReference type="Gene3D" id="1.10.287.130">
    <property type="match status" value="1"/>
</dbReference>
<evidence type="ECO:0000256" key="11">
    <source>
        <dbReference type="SAM" id="Phobius"/>
    </source>
</evidence>
<evidence type="ECO:0000256" key="8">
    <source>
        <dbReference type="ARBA" id="ARBA00022777"/>
    </source>
</evidence>
<dbReference type="CDD" id="cd00075">
    <property type="entry name" value="HATPase"/>
    <property type="match status" value="1"/>
</dbReference>
<keyword evidence="15" id="KW-1185">Reference proteome</keyword>
<keyword evidence="6" id="KW-0808">Transferase</keyword>
<dbReference type="PANTHER" id="PTHR44936">
    <property type="entry name" value="SENSOR PROTEIN CREC"/>
    <property type="match status" value="1"/>
</dbReference>
<accession>A0ABU9Y0H4</accession>
<dbReference type="SUPFAM" id="SSF55874">
    <property type="entry name" value="ATPase domain of HSP90 chaperone/DNA topoisomerase II/histidine kinase"/>
    <property type="match status" value="1"/>
</dbReference>
<evidence type="ECO:0000259" key="13">
    <source>
        <dbReference type="PROSITE" id="PS50885"/>
    </source>
</evidence>
<keyword evidence="11" id="KW-0472">Membrane</keyword>
<keyword evidence="7" id="KW-0547">Nucleotide-binding</keyword>
<reference evidence="14 15" key="1">
    <citation type="submission" date="2024-05" db="EMBL/GenBank/DDBJ databases">
        <authorList>
            <person name="Liu Q."/>
            <person name="Xin Y.-H."/>
        </authorList>
    </citation>
    <scope>NUCLEOTIDE SEQUENCE [LARGE SCALE GENOMIC DNA]</scope>
    <source>
        <strain evidence="14 15">CGMCC 1.10181</strain>
    </source>
</reference>
<dbReference type="Pfam" id="PF02518">
    <property type="entry name" value="HATPase_c"/>
    <property type="match status" value="1"/>
</dbReference>
<dbReference type="Proteomes" id="UP001419910">
    <property type="component" value="Unassembled WGS sequence"/>
</dbReference>
<feature type="transmembrane region" description="Helical" evidence="11">
    <location>
        <begin position="12"/>
        <end position="34"/>
    </location>
</feature>
<dbReference type="InterPro" id="IPR003660">
    <property type="entry name" value="HAMP_dom"/>
</dbReference>
<comment type="catalytic activity">
    <reaction evidence="1">
        <text>ATP + protein L-histidine = ADP + protein N-phospho-L-histidine.</text>
        <dbReference type="EC" id="2.7.13.3"/>
    </reaction>
</comment>
<evidence type="ECO:0000256" key="3">
    <source>
        <dbReference type="ARBA" id="ARBA00012438"/>
    </source>
</evidence>
<dbReference type="InterPro" id="IPR050980">
    <property type="entry name" value="2C_sensor_his_kinase"/>
</dbReference>
<comment type="subcellular location">
    <subcellularLocation>
        <location evidence="2">Cell membrane</location>
        <topology evidence="2">Multi-pass membrane protein</topology>
    </subcellularLocation>
</comment>
<keyword evidence="11" id="KW-0812">Transmembrane</keyword>
<evidence type="ECO:0000256" key="9">
    <source>
        <dbReference type="ARBA" id="ARBA00022840"/>
    </source>
</evidence>
<protein>
    <recommendedName>
        <fullName evidence="3">histidine kinase</fullName>
        <ecNumber evidence="3">2.7.13.3</ecNumber>
    </recommendedName>
</protein>
<keyword evidence="5" id="KW-0597">Phosphoprotein</keyword>
<dbReference type="PANTHER" id="PTHR44936:SF10">
    <property type="entry name" value="SENSOR PROTEIN RSTB"/>
    <property type="match status" value="1"/>
</dbReference>
<dbReference type="GO" id="GO:0016301">
    <property type="term" value="F:kinase activity"/>
    <property type="evidence" value="ECO:0007669"/>
    <property type="project" value="UniProtKB-KW"/>
</dbReference>
<dbReference type="InterPro" id="IPR036890">
    <property type="entry name" value="HATPase_C_sf"/>
</dbReference>
<evidence type="ECO:0000313" key="14">
    <source>
        <dbReference type="EMBL" id="MEN2789260.1"/>
    </source>
</evidence>
<keyword evidence="8 14" id="KW-0418">Kinase</keyword>
<evidence type="ECO:0000256" key="7">
    <source>
        <dbReference type="ARBA" id="ARBA00022741"/>
    </source>
</evidence>
<name>A0ABU9Y0H4_9SPHN</name>
<organism evidence="14 15">
    <name type="scientific">Sphingomonas oligophenolica</name>
    <dbReference type="NCBI Taxonomy" id="301154"/>
    <lineage>
        <taxon>Bacteria</taxon>
        <taxon>Pseudomonadati</taxon>
        <taxon>Pseudomonadota</taxon>
        <taxon>Alphaproteobacteria</taxon>
        <taxon>Sphingomonadales</taxon>
        <taxon>Sphingomonadaceae</taxon>
        <taxon>Sphingomonas</taxon>
    </lineage>
</organism>
<dbReference type="EMBL" id="JBDIME010000003">
    <property type="protein sequence ID" value="MEN2789260.1"/>
    <property type="molecule type" value="Genomic_DNA"/>
</dbReference>
<dbReference type="SMART" id="SM00388">
    <property type="entry name" value="HisKA"/>
    <property type="match status" value="1"/>
</dbReference>
<evidence type="ECO:0000256" key="4">
    <source>
        <dbReference type="ARBA" id="ARBA00022475"/>
    </source>
</evidence>
<feature type="region of interest" description="Disordered" evidence="10">
    <location>
        <begin position="341"/>
        <end position="364"/>
    </location>
</feature>
<dbReference type="InterPro" id="IPR036097">
    <property type="entry name" value="HisK_dim/P_sf"/>
</dbReference>
<feature type="domain" description="HAMP" evidence="13">
    <location>
        <begin position="78"/>
        <end position="130"/>
    </location>
</feature>
<dbReference type="InterPro" id="IPR004358">
    <property type="entry name" value="Sig_transdc_His_kin-like_C"/>
</dbReference>
<dbReference type="Gene3D" id="3.30.565.10">
    <property type="entry name" value="Histidine kinase-like ATPase, C-terminal domain"/>
    <property type="match status" value="1"/>
</dbReference>
<evidence type="ECO:0000256" key="2">
    <source>
        <dbReference type="ARBA" id="ARBA00004651"/>
    </source>
</evidence>
<evidence type="ECO:0000256" key="10">
    <source>
        <dbReference type="SAM" id="MobiDB-lite"/>
    </source>
</evidence>
<comment type="caution">
    <text evidence="14">The sequence shown here is derived from an EMBL/GenBank/DDBJ whole genome shotgun (WGS) entry which is preliminary data.</text>
</comment>
<proteinExistence type="predicted"/>
<keyword evidence="4" id="KW-1003">Cell membrane</keyword>
<gene>
    <name evidence="14" type="ORF">ABC974_06455</name>
</gene>
<feature type="transmembrane region" description="Helical" evidence="11">
    <location>
        <begin position="54"/>
        <end position="77"/>
    </location>
</feature>
<dbReference type="CDD" id="cd00082">
    <property type="entry name" value="HisKA"/>
    <property type="match status" value="1"/>
</dbReference>
<evidence type="ECO:0000313" key="15">
    <source>
        <dbReference type="Proteomes" id="UP001419910"/>
    </source>
</evidence>
<evidence type="ECO:0000256" key="1">
    <source>
        <dbReference type="ARBA" id="ARBA00000085"/>
    </source>
</evidence>
<dbReference type="PROSITE" id="PS50885">
    <property type="entry name" value="HAMP"/>
    <property type="match status" value="1"/>
</dbReference>
<dbReference type="InterPro" id="IPR003594">
    <property type="entry name" value="HATPase_dom"/>
</dbReference>
<dbReference type="SMART" id="SM00304">
    <property type="entry name" value="HAMP"/>
    <property type="match status" value="1"/>
</dbReference>
<dbReference type="EC" id="2.7.13.3" evidence="3"/>
<keyword evidence="9" id="KW-0067">ATP-binding</keyword>
<dbReference type="InterPro" id="IPR005467">
    <property type="entry name" value="His_kinase_dom"/>
</dbReference>
<evidence type="ECO:0000259" key="12">
    <source>
        <dbReference type="PROSITE" id="PS50109"/>
    </source>
</evidence>
<keyword evidence="11" id="KW-1133">Transmembrane helix</keyword>
<dbReference type="InterPro" id="IPR003661">
    <property type="entry name" value="HisK_dim/P_dom"/>
</dbReference>
<dbReference type="PROSITE" id="PS50109">
    <property type="entry name" value="HIS_KIN"/>
    <property type="match status" value="1"/>
</dbReference>
<feature type="domain" description="Histidine kinase" evidence="12">
    <location>
        <begin position="138"/>
        <end position="345"/>
    </location>
</feature>
<dbReference type="RefSeq" id="WP_343891914.1">
    <property type="nucleotide sequence ID" value="NZ_BAAAEH010000047.1"/>
</dbReference>
<evidence type="ECO:0000256" key="5">
    <source>
        <dbReference type="ARBA" id="ARBA00022553"/>
    </source>
</evidence>
<dbReference type="Pfam" id="PF00672">
    <property type="entry name" value="HAMP"/>
    <property type="match status" value="1"/>
</dbReference>